<keyword evidence="3" id="KW-1185">Reference proteome</keyword>
<gene>
    <name evidence="2" type="ORF">U27_02265</name>
</gene>
<dbReference type="SUPFAM" id="SSF159594">
    <property type="entry name" value="XCC0632-like"/>
    <property type="match status" value="1"/>
</dbReference>
<sequence>MNIPRTPIVSDSMKKQRLSRITALWWGILVVLSGCASVPPTHYYTFQPIPVIGRETPSSRYPASIGIEAYEAETPYQQDRIVFRKSPYEVNFYEYHRWLRPPAELVTDQVQKLLKVSGLFQQIQAYTYDSTPDYLLRGRILLFDQWYNGKGSSVRIGIHYQFVELAQEQILWSDVIETTATVPTLNIVETVKGFESAVQENISQALASIDKVLAHKE</sequence>
<dbReference type="STRING" id="1499967.U27_02265"/>
<dbReference type="PROSITE" id="PS51257">
    <property type="entry name" value="PROKAR_LIPOPROTEIN"/>
    <property type="match status" value="1"/>
</dbReference>
<evidence type="ECO:0000259" key="1">
    <source>
        <dbReference type="Pfam" id="PF03886"/>
    </source>
</evidence>
<dbReference type="InterPro" id="IPR005586">
    <property type="entry name" value="ABC_trans_aux"/>
</dbReference>
<proteinExistence type="predicted"/>
<organism evidence="2">
    <name type="scientific">Vecturithrix granuli</name>
    <dbReference type="NCBI Taxonomy" id="1499967"/>
    <lineage>
        <taxon>Bacteria</taxon>
        <taxon>Candidatus Moduliflexota</taxon>
        <taxon>Candidatus Vecturitrichia</taxon>
        <taxon>Candidatus Vecturitrichales</taxon>
        <taxon>Candidatus Vecturitrichaceae</taxon>
        <taxon>Candidatus Vecturithrix</taxon>
    </lineage>
</organism>
<name>A0A0S6W705_VECG1</name>
<dbReference type="Pfam" id="PF03886">
    <property type="entry name" value="ABC_trans_aux"/>
    <property type="match status" value="1"/>
</dbReference>
<evidence type="ECO:0000313" key="3">
    <source>
        <dbReference type="Proteomes" id="UP000030661"/>
    </source>
</evidence>
<feature type="domain" description="ABC-type transport auxiliary lipoprotein component" evidence="1">
    <location>
        <begin position="53"/>
        <end position="200"/>
    </location>
</feature>
<dbReference type="EMBL" id="DF820463">
    <property type="protein sequence ID" value="GAK55431.1"/>
    <property type="molecule type" value="Genomic_DNA"/>
</dbReference>
<accession>A0A0S6W705</accession>
<dbReference type="Gene3D" id="3.40.50.10610">
    <property type="entry name" value="ABC-type transport auxiliary lipoprotein component"/>
    <property type="match status" value="1"/>
</dbReference>
<dbReference type="HOGENOM" id="CLU_1270225_0_0_0"/>
<dbReference type="eggNOG" id="COG3218">
    <property type="taxonomic scope" value="Bacteria"/>
</dbReference>
<protein>
    <recommendedName>
        <fullName evidence="1">ABC-type transport auxiliary lipoprotein component domain-containing protein</fullName>
    </recommendedName>
</protein>
<dbReference type="AlphaFoldDB" id="A0A0S6W705"/>
<reference evidence="2" key="1">
    <citation type="journal article" date="2015" name="PeerJ">
        <title>First genomic representation of candidate bacterial phylum KSB3 points to enhanced environmental sensing as a trigger of wastewater bulking.</title>
        <authorList>
            <person name="Sekiguchi Y."/>
            <person name="Ohashi A."/>
            <person name="Parks D.H."/>
            <person name="Yamauchi T."/>
            <person name="Tyson G.W."/>
            <person name="Hugenholtz P."/>
        </authorList>
    </citation>
    <scope>NUCLEOTIDE SEQUENCE [LARGE SCALE GENOMIC DNA]</scope>
</reference>
<evidence type="ECO:0000313" key="2">
    <source>
        <dbReference type="EMBL" id="GAK55431.1"/>
    </source>
</evidence>
<dbReference type="Proteomes" id="UP000030661">
    <property type="component" value="Unassembled WGS sequence"/>
</dbReference>